<dbReference type="OrthoDB" id="147537at2"/>
<proteinExistence type="predicted"/>
<dbReference type="EMBL" id="QKUF01000055">
    <property type="protein sequence ID" value="PZW18235.1"/>
    <property type="molecule type" value="Genomic_DNA"/>
</dbReference>
<dbReference type="InterPro" id="IPR018911">
    <property type="entry name" value="Gmad2_Ig-like_dom"/>
</dbReference>
<reference evidence="4 5" key="1">
    <citation type="submission" date="2018-06" db="EMBL/GenBank/DDBJ databases">
        <title>Genomic Encyclopedia of Archaeal and Bacterial Type Strains, Phase II (KMG-II): from individual species to whole genera.</title>
        <authorList>
            <person name="Goeker M."/>
        </authorList>
    </citation>
    <scope>NUCLEOTIDE SEQUENCE [LARGE SCALE GENOMIC DNA]</scope>
    <source>
        <strain evidence="4 5">ATCC BAA-1881</strain>
    </source>
</reference>
<evidence type="ECO:0000256" key="2">
    <source>
        <dbReference type="SAM" id="SignalP"/>
    </source>
</evidence>
<keyword evidence="2" id="KW-0732">Signal</keyword>
<dbReference type="AlphaFoldDB" id="A0A326TRP1"/>
<evidence type="ECO:0000313" key="5">
    <source>
        <dbReference type="Proteomes" id="UP000248806"/>
    </source>
</evidence>
<dbReference type="Pfam" id="PF10648">
    <property type="entry name" value="Gmad2"/>
    <property type="match status" value="1"/>
</dbReference>
<keyword evidence="5" id="KW-1185">Reference proteome</keyword>
<feature type="region of interest" description="Disordered" evidence="1">
    <location>
        <begin position="240"/>
        <end position="262"/>
    </location>
</feature>
<dbReference type="RefSeq" id="WP_111326678.1">
    <property type="nucleotide sequence ID" value="NZ_BIFX01000001.1"/>
</dbReference>
<dbReference type="PROSITE" id="PS51257">
    <property type="entry name" value="PROKAR_LIPOPROTEIN"/>
    <property type="match status" value="1"/>
</dbReference>
<feature type="compositionally biased region" description="Low complexity" evidence="1">
    <location>
        <begin position="36"/>
        <end position="49"/>
    </location>
</feature>
<feature type="chain" id="PRO_5016448758" evidence="2">
    <location>
        <begin position="27"/>
        <end position="389"/>
    </location>
</feature>
<evidence type="ECO:0000256" key="1">
    <source>
        <dbReference type="SAM" id="MobiDB-lite"/>
    </source>
</evidence>
<dbReference type="Proteomes" id="UP000248806">
    <property type="component" value="Unassembled WGS sequence"/>
</dbReference>
<organism evidence="4 5">
    <name type="scientific">Thermosporothrix hazakensis</name>
    <dbReference type="NCBI Taxonomy" id="644383"/>
    <lineage>
        <taxon>Bacteria</taxon>
        <taxon>Bacillati</taxon>
        <taxon>Chloroflexota</taxon>
        <taxon>Ktedonobacteria</taxon>
        <taxon>Ktedonobacterales</taxon>
        <taxon>Thermosporotrichaceae</taxon>
        <taxon>Thermosporothrix</taxon>
    </lineage>
</organism>
<evidence type="ECO:0000259" key="3">
    <source>
        <dbReference type="Pfam" id="PF10648"/>
    </source>
</evidence>
<protein>
    <submittedName>
        <fullName evidence="4">Immunoglobulin-like protein involved in spore germination</fullName>
    </submittedName>
</protein>
<feature type="domain" description="Bacterial spore germination immunoglobulin-like" evidence="3">
    <location>
        <begin position="291"/>
        <end position="377"/>
    </location>
</feature>
<feature type="region of interest" description="Disordered" evidence="1">
    <location>
        <begin position="36"/>
        <end position="61"/>
    </location>
</feature>
<feature type="signal peptide" evidence="2">
    <location>
        <begin position="1"/>
        <end position="26"/>
    </location>
</feature>
<accession>A0A326TRP1</accession>
<name>A0A326TRP1_THEHA</name>
<comment type="caution">
    <text evidence="4">The sequence shown here is derived from an EMBL/GenBank/DDBJ whole genome shotgun (WGS) entry which is preliminary data.</text>
</comment>
<gene>
    <name evidence="4" type="ORF">EI42_06273</name>
</gene>
<sequence length="389" mass="41530">MMFLFQRKVICCVSLLLLLLLLSACGGSEQKGSTAQLTATSTVSQSTQADESTPDTKVKPGVQQCPETVASPSHWGPILGVQQEVNAVEQVSCAHLTGKETLQALVTVRYTGTGGMLDVYVFDDLTSPSPRKLLTLQGLYNGEARISRYSTVVTGEVDTQKKDGNKRNLGREFKWSPEAGGLVQVAFPGIYPEITRYEAEEAQKQVDQGYEPWRLDAAQVAKRMAVELLKLPEETQVTVIGGGKQGDNEATATVKSPRPGTMPLQVRLSRLEGDAQKGIWLVTAVTSQELAITTPGSGDRVSSPATVAGKGRAFEAVIGEIRVLDHTEATIGQAQARGKDGMGETTFTTQVSYQSPFKNGAQEGLIGLFTTSNADGSVAGVVLVKVLLL</sequence>
<evidence type="ECO:0000313" key="4">
    <source>
        <dbReference type="EMBL" id="PZW18235.1"/>
    </source>
</evidence>